<reference evidence="3" key="3">
    <citation type="submission" date="2025-09" db="UniProtKB">
        <authorList>
            <consortium name="Ensembl"/>
        </authorList>
    </citation>
    <scope>IDENTIFICATION</scope>
</reference>
<dbReference type="OMA" id="PHTYFIT"/>
<dbReference type="STRING" id="7897.ENSLACP00000018387"/>
<dbReference type="eggNOG" id="KOG3897">
    <property type="taxonomic scope" value="Eukaryota"/>
</dbReference>
<dbReference type="GeneTree" id="ENSGT00520000055589"/>
<dbReference type="InterPro" id="IPR019391">
    <property type="entry name" value="Storkhead-box_WHD"/>
</dbReference>
<dbReference type="EMBL" id="AFYH01082478">
    <property type="status" value="NOT_ANNOTATED_CDS"/>
    <property type="molecule type" value="Genomic_DNA"/>
</dbReference>
<organism evidence="3 4">
    <name type="scientific">Latimeria chalumnae</name>
    <name type="common">Coelacanth</name>
    <dbReference type="NCBI Taxonomy" id="7897"/>
    <lineage>
        <taxon>Eukaryota</taxon>
        <taxon>Metazoa</taxon>
        <taxon>Chordata</taxon>
        <taxon>Craniata</taxon>
        <taxon>Vertebrata</taxon>
        <taxon>Euteleostomi</taxon>
        <taxon>Coelacanthiformes</taxon>
        <taxon>Coelacanthidae</taxon>
        <taxon>Latimeria</taxon>
    </lineage>
</organism>
<feature type="compositionally biased region" description="Polar residues" evidence="1">
    <location>
        <begin position="148"/>
        <end position="190"/>
    </location>
</feature>
<evidence type="ECO:0000313" key="4">
    <source>
        <dbReference type="Proteomes" id="UP000008672"/>
    </source>
</evidence>
<dbReference type="Pfam" id="PF10264">
    <property type="entry name" value="WHD_Storkhead"/>
    <property type="match status" value="1"/>
</dbReference>
<feature type="compositionally biased region" description="Basic residues" evidence="1">
    <location>
        <begin position="303"/>
        <end position="319"/>
    </location>
</feature>
<dbReference type="GO" id="GO:0006357">
    <property type="term" value="P:regulation of transcription by RNA polymerase II"/>
    <property type="evidence" value="ECO:0007669"/>
    <property type="project" value="InterPro"/>
</dbReference>
<dbReference type="InterPro" id="IPR040126">
    <property type="entry name" value="STOX1/2"/>
</dbReference>
<reference evidence="3" key="2">
    <citation type="submission" date="2025-08" db="UniProtKB">
        <authorList>
            <consortium name="Ensembl"/>
        </authorList>
    </citation>
    <scope>IDENTIFICATION</scope>
</reference>
<dbReference type="PANTHER" id="PTHR22437:SF1">
    <property type="entry name" value="STORKHEAD-BOX PROTEIN 1"/>
    <property type="match status" value="1"/>
</dbReference>
<protein>
    <submittedName>
        <fullName evidence="3">Storkhead box 1</fullName>
    </submittedName>
</protein>
<accession>H3B916</accession>
<dbReference type="PANTHER" id="PTHR22437">
    <property type="entry name" value="WINGED HELIX DOMAIN-CONTAINING PROTEIN"/>
    <property type="match status" value="1"/>
</dbReference>
<sequence length="891" mass="100197">FVVAGDVSPVQMTPITQSQFIPLAEVLCSAISDMNAAHTVVTQETLMDHLVKYYPGIATPTQEILYNALGALIKERKIYHTGEGYFIVTPQTYFITNSVEGDHPSPSPVTYLVSMENGVDKAKEEVPAVSHCKSCSCFIDLSTQKAQGQPSITENNGKGQKCSKQSKPLVQNQATSTSLEHQTCDTSKASTLGKEKEKSSKKFAFNLFKRSTVKKDKPKKEYATFSAQFPPEEWPVRDEDNLDNIPRAIEHEIIKRINPVLTVDNLMKHTILMKKLENQKCCIDKGTSTEMLVTKQKYQSKVSARRFGSKTAKHRRKGHTNRDKQKVKSKIVYQSGEIRAASEKLEKHTDRQYKYIAPEKNNANDAGLLKKQIHEEVSAVEPLSGYKKQIDNPFLGMTAKDGPSTRGHRVLNKGVLKGSRTEKHERGFHRSKSLDSSKAKAFNNEAKQPVAERYHKSRKRDSYHDANLDLRPVKESFQEYPENSSYPDCSTLRMEDKYKHLRESTGNRVPDTYSTNSLLQGNLPAQTVEQVTGGVVKEEAIHPLPQVTYQCEKTAVLYQSPCQTSNPCQNSALSRIPEHIATQKQYNDLQNGLVNKNTTMWSEANQLDSEGFTDDDQALYQKPIDDDACSSLYLNDEYEDLGNVELSQLISGHIQNHCTKDKESQDNWSHRSDMCESSAISQGFELCYQHEPQRWRQSLGNGLDNSKHGQQQNCENEHCGHHASVSQFTYDHLEEAAGQGERVESLEMVDASIFDYCHTSEGDSDAETLQKSLDENDGNGVHWNMDQQTEELRASFEQKLELLNTQNNAVLRTTVQAEPVHIETENHSITGDSGIDSPRTRVSLSSNNSVSLEGLKRRSFLQNLETLNNNSRSSVLLTQNPLLQLTPVMNV</sequence>
<feature type="region of interest" description="Disordered" evidence="1">
    <location>
        <begin position="148"/>
        <end position="192"/>
    </location>
</feature>
<dbReference type="HOGENOM" id="CLU_306723_0_0_1"/>
<dbReference type="EMBL" id="AFYH01082479">
    <property type="status" value="NOT_ANNOTATED_CDS"/>
    <property type="molecule type" value="Genomic_DNA"/>
</dbReference>
<dbReference type="EMBL" id="AFYH01082480">
    <property type="status" value="NOT_ANNOTATED_CDS"/>
    <property type="molecule type" value="Genomic_DNA"/>
</dbReference>
<dbReference type="Proteomes" id="UP000008672">
    <property type="component" value="Unassembled WGS sequence"/>
</dbReference>
<gene>
    <name evidence="3" type="primary">STOX1</name>
</gene>
<dbReference type="FunCoup" id="H3B916">
    <property type="interactions" value="1073"/>
</dbReference>
<dbReference type="EMBL" id="AFYH01082481">
    <property type="status" value="NOT_ANNOTATED_CDS"/>
    <property type="molecule type" value="Genomic_DNA"/>
</dbReference>
<dbReference type="AlphaFoldDB" id="H3B916"/>
<evidence type="ECO:0000313" key="3">
    <source>
        <dbReference type="Ensembl" id="ENSLACP00000018387.1"/>
    </source>
</evidence>
<name>H3B916_LATCH</name>
<dbReference type="GO" id="GO:0005634">
    <property type="term" value="C:nucleus"/>
    <property type="evidence" value="ECO:0007669"/>
    <property type="project" value="TreeGrafter"/>
</dbReference>
<evidence type="ECO:0000256" key="1">
    <source>
        <dbReference type="SAM" id="MobiDB-lite"/>
    </source>
</evidence>
<keyword evidence="4" id="KW-1185">Reference proteome</keyword>
<feature type="domain" description="Winged helix Storkhead-box1" evidence="2">
    <location>
        <begin position="12"/>
        <end position="90"/>
    </location>
</feature>
<dbReference type="GO" id="GO:0000977">
    <property type="term" value="F:RNA polymerase II transcription regulatory region sequence-specific DNA binding"/>
    <property type="evidence" value="ECO:0007669"/>
    <property type="project" value="TreeGrafter"/>
</dbReference>
<dbReference type="InParanoid" id="H3B916"/>
<dbReference type="GO" id="GO:0005737">
    <property type="term" value="C:cytoplasm"/>
    <property type="evidence" value="ECO:0007669"/>
    <property type="project" value="TreeGrafter"/>
</dbReference>
<reference evidence="4" key="1">
    <citation type="submission" date="2011-08" db="EMBL/GenBank/DDBJ databases">
        <title>The draft genome of Latimeria chalumnae.</title>
        <authorList>
            <person name="Di Palma F."/>
            <person name="Alfoldi J."/>
            <person name="Johnson J."/>
            <person name="Berlin A."/>
            <person name="Gnerre S."/>
            <person name="Jaffe D."/>
            <person name="MacCallum I."/>
            <person name="Young S."/>
            <person name="Walker B.J."/>
            <person name="Lander E."/>
            <person name="Lindblad-Toh K."/>
        </authorList>
    </citation>
    <scope>NUCLEOTIDE SEQUENCE [LARGE SCALE GENOMIC DNA]</scope>
    <source>
        <strain evidence="4">Wild caught</strain>
    </source>
</reference>
<proteinExistence type="predicted"/>
<feature type="region of interest" description="Disordered" evidence="1">
    <location>
        <begin position="303"/>
        <end position="328"/>
    </location>
</feature>
<dbReference type="Ensembl" id="ENSLACT00000018520.1">
    <property type="protein sequence ID" value="ENSLACP00000018387.1"/>
    <property type="gene ID" value="ENSLACG00000016194.1"/>
</dbReference>
<evidence type="ECO:0000259" key="2">
    <source>
        <dbReference type="Pfam" id="PF10264"/>
    </source>
</evidence>